<dbReference type="InterPro" id="IPR002731">
    <property type="entry name" value="ATPase_BadF"/>
</dbReference>
<reference evidence="6 7" key="1">
    <citation type="submission" date="2019-03" db="EMBL/GenBank/DDBJ databases">
        <title>Genomic Encyclopedia of Type Strains, Phase IV (KMG-IV): sequencing the most valuable type-strain genomes for metagenomic binning, comparative biology and taxonomic classification.</title>
        <authorList>
            <person name="Goeker M."/>
        </authorList>
    </citation>
    <scope>NUCLEOTIDE SEQUENCE [LARGE SCALE GENOMIC DNA]</scope>
    <source>
        <strain evidence="6 7">DSM 100556</strain>
    </source>
</reference>
<name>A0A4R1QY49_9FIRM</name>
<dbReference type="RefSeq" id="WP_108702671.1">
    <property type="nucleotide sequence ID" value="NZ_JPNB01000003.1"/>
</dbReference>
<dbReference type="NCBIfam" id="TIGR00241">
    <property type="entry name" value="CoA_E_activ"/>
    <property type="match status" value="1"/>
</dbReference>
<keyword evidence="2" id="KW-0479">Metal-binding</keyword>
<keyword evidence="7" id="KW-1185">Reference proteome</keyword>
<comment type="cofactor">
    <cofactor evidence="1">
        <name>[4Fe-4S] cluster</name>
        <dbReference type="ChEBI" id="CHEBI:49883"/>
    </cofactor>
</comment>
<organism evidence="6 7">
    <name type="scientific">Kineothrix alysoides</name>
    <dbReference type="NCBI Taxonomy" id="1469948"/>
    <lineage>
        <taxon>Bacteria</taxon>
        <taxon>Bacillati</taxon>
        <taxon>Bacillota</taxon>
        <taxon>Clostridia</taxon>
        <taxon>Lachnospirales</taxon>
        <taxon>Lachnospiraceae</taxon>
        <taxon>Kineothrix</taxon>
    </lineage>
</organism>
<dbReference type="SUPFAM" id="SSF53067">
    <property type="entry name" value="Actin-like ATPase domain"/>
    <property type="match status" value="1"/>
</dbReference>
<dbReference type="STRING" id="1469948.GCA_000732725_03845"/>
<dbReference type="EMBL" id="SLUO01000008">
    <property type="protein sequence ID" value="TCL57624.1"/>
    <property type="molecule type" value="Genomic_DNA"/>
</dbReference>
<evidence type="ECO:0000256" key="4">
    <source>
        <dbReference type="ARBA" id="ARBA00023014"/>
    </source>
</evidence>
<comment type="caution">
    <text evidence="6">The sequence shown here is derived from an EMBL/GenBank/DDBJ whole genome shotgun (WGS) entry which is preliminary data.</text>
</comment>
<evidence type="ECO:0000313" key="6">
    <source>
        <dbReference type="EMBL" id="TCL57624.1"/>
    </source>
</evidence>
<dbReference type="InterPro" id="IPR051805">
    <property type="entry name" value="Dehydratase_Activator_Redct"/>
</dbReference>
<dbReference type="Gene3D" id="3.30.420.40">
    <property type="match status" value="2"/>
</dbReference>
<dbReference type="Proteomes" id="UP000295718">
    <property type="component" value="Unassembled WGS sequence"/>
</dbReference>
<keyword evidence="4" id="KW-0411">Iron-sulfur</keyword>
<keyword evidence="3" id="KW-0408">Iron</keyword>
<dbReference type="InterPro" id="IPR008275">
    <property type="entry name" value="CoA_E_activase_dom"/>
</dbReference>
<dbReference type="GO" id="GO:0051536">
    <property type="term" value="F:iron-sulfur cluster binding"/>
    <property type="evidence" value="ECO:0007669"/>
    <property type="project" value="UniProtKB-KW"/>
</dbReference>
<dbReference type="GO" id="GO:0046872">
    <property type="term" value="F:metal ion binding"/>
    <property type="evidence" value="ECO:0007669"/>
    <property type="project" value="UniProtKB-KW"/>
</dbReference>
<accession>A0A4R1QY49</accession>
<gene>
    <name evidence="6" type="ORF">EDD76_108159</name>
</gene>
<evidence type="ECO:0000313" key="7">
    <source>
        <dbReference type="Proteomes" id="UP000295718"/>
    </source>
</evidence>
<evidence type="ECO:0000259" key="5">
    <source>
        <dbReference type="Pfam" id="PF01869"/>
    </source>
</evidence>
<dbReference type="InterPro" id="IPR043129">
    <property type="entry name" value="ATPase_NBD"/>
</dbReference>
<evidence type="ECO:0000256" key="2">
    <source>
        <dbReference type="ARBA" id="ARBA00022723"/>
    </source>
</evidence>
<sequence>MFAGIDIGSSSTNIVLINDEKEIESYEVIQTSANHKESAQKALNLVCEKKGCLQSDLKYMVSTGYGRKNVDKTSKNVTEISCHARGARYYYPKVRTILDIGGQDSKVIKVGVNGQVEDFLMNEKCAAGTGRFLEAMARVLDVNVDKMGELSEQASKEIKLSSVCTVFAESEVISKIADEHRIEDIIDGIHDSVCCRSVAILERAIIEPSVVMTGGVAKNMGIVRKLEKYIGQKVFIPPEPQIVGALGAALIALEEYKKVGGGNC</sequence>
<dbReference type="AlphaFoldDB" id="A0A4R1QY49"/>
<dbReference type="Pfam" id="PF01869">
    <property type="entry name" value="BcrAD_BadFG"/>
    <property type="match status" value="1"/>
</dbReference>
<protein>
    <submittedName>
        <fullName evidence="6">Putative CoA-substrate-specific enzyme activase</fullName>
    </submittedName>
</protein>
<dbReference type="PANTHER" id="PTHR32329">
    <property type="entry name" value="BIFUNCTIONAL PROTEIN [INCLUDES 2-HYDROXYACYL-COA DEHYDRATASE (N-TER) AND ITS ACTIVATOR DOMAIN (C_TERM)-RELATED"/>
    <property type="match status" value="1"/>
</dbReference>
<evidence type="ECO:0000256" key="1">
    <source>
        <dbReference type="ARBA" id="ARBA00001966"/>
    </source>
</evidence>
<evidence type="ECO:0000256" key="3">
    <source>
        <dbReference type="ARBA" id="ARBA00023004"/>
    </source>
</evidence>
<proteinExistence type="predicted"/>
<feature type="domain" description="ATPase BadF/BadG/BcrA/BcrD type" evidence="5">
    <location>
        <begin position="4"/>
        <end position="252"/>
    </location>
</feature>
<dbReference type="CDD" id="cd24036">
    <property type="entry name" value="ASKHA_NBD_BcrAD_BadFG_HgdC_HadI"/>
    <property type="match status" value="1"/>
</dbReference>
<dbReference type="OrthoDB" id="9778513at2"/>
<dbReference type="PANTHER" id="PTHR32329:SF2">
    <property type="entry name" value="BIFUNCTIONAL PROTEIN [INCLUDES 2-HYDROXYACYL-COA DEHYDRATASE (N-TER) AND ITS ACTIVATOR DOMAIN (C_TERM)"/>
    <property type="match status" value="1"/>
</dbReference>